<reference evidence="1 2" key="1">
    <citation type="journal article" date="2016" name="Environ. Microbiol.">
        <title>Genomic resolution of a cold subsurface aquifer community provides metabolic insights for novel microbes adapted to high CO concentrations.</title>
        <authorList>
            <person name="Probst A.J."/>
            <person name="Castelle C.J."/>
            <person name="Singh A."/>
            <person name="Brown C.T."/>
            <person name="Anantharaman K."/>
            <person name="Sharon I."/>
            <person name="Hug L.A."/>
            <person name="Burstein D."/>
            <person name="Emerson J.B."/>
            <person name="Thomas B.C."/>
            <person name="Banfield J.F."/>
        </authorList>
    </citation>
    <scope>NUCLEOTIDE SEQUENCE [LARGE SCALE GENOMIC DNA]</scope>
    <source>
        <strain evidence="1">CG1_02_43_90</strain>
    </source>
</reference>
<accession>A0A1J4V2T6</accession>
<evidence type="ECO:0000313" key="2">
    <source>
        <dbReference type="Proteomes" id="UP000181992"/>
    </source>
</evidence>
<protein>
    <submittedName>
        <fullName evidence="1">Uncharacterized protein</fullName>
    </submittedName>
</protein>
<dbReference type="AlphaFoldDB" id="A0A1J4V2T6"/>
<proteinExistence type="predicted"/>
<sequence length="176" mass="19988">MGTRISIHDKRSMLQCEASIAVMKKDGVYHKGINLAWGRNCHFFVDMQSTKPEVFLRALFATSKMFQVGRKAVEIAILLAKGTPSHDLRFEDAGHYLSYGYTVEKLKKKVSDQKINKRDLHKVYRGFKKFGIEIENPIEALKKTRSSVRITPFKIGAGLLPGSRPSYQYHRSARAG</sequence>
<dbReference type="STRING" id="1805281.AUJ77_03555"/>
<dbReference type="EMBL" id="MNVN01000021">
    <property type="protein sequence ID" value="OIO30291.1"/>
    <property type="molecule type" value="Genomic_DNA"/>
</dbReference>
<organism evidence="1 2">
    <name type="scientific">Candidatus Nomurabacteria bacterium CG1_02_43_90</name>
    <dbReference type="NCBI Taxonomy" id="1805281"/>
    <lineage>
        <taxon>Bacteria</taxon>
        <taxon>Candidatus Nomuraibacteriota</taxon>
    </lineage>
</organism>
<evidence type="ECO:0000313" key="1">
    <source>
        <dbReference type="EMBL" id="OIO30291.1"/>
    </source>
</evidence>
<name>A0A1J4V2T6_9BACT</name>
<comment type="caution">
    <text evidence="1">The sequence shown here is derived from an EMBL/GenBank/DDBJ whole genome shotgun (WGS) entry which is preliminary data.</text>
</comment>
<gene>
    <name evidence="1" type="ORF">AUJ77_03555</name>
</gene>
<dbReference type="Proteomes" id="UP000181992">
    <property type="component" value="Unassembled WGS sequence"/>
</dbReference>